<accession>A0AAJ4ZB96</accession>
<dbReference type="AlphaFoldDB" id="A0AAJ4ZB96"/>
<reference evidence="1 2" key="1">
    <citation type="submission" date="2018-06" db="EMBL/GenBank/DDBJ databases">
        <authorList>
            <consortium name="Pathogen Informatics"/>
            <person name="Doyle S."/>
        </authorList>
    </citation>
    <scope>NUCLEOTIDE SEQUENCE [LARGE SCALE GENOMIC DNA]</scope>
    <source>
        <strain evidence="1 2">NCTC13159</strain>
    </source>
</reference>
<sequence>MSSHAIKLLKIELLLYRLNETSTDLFGTVVRENCRFTIQGHAEVA</sequence>
<dbReference type="Proteomes" id="UP000254589">
    <property type="component" value="Unassembled WGS sequence"/>
</dbReference>
<organism evidence="1 2">
    <name type="scientific">Pandoraea pulmonicola</name>
    <dbReference type="NCBI Taxonomy" id="93221"/>
    <lineage>
        <taxon>Bacteria</taxon>
        <taxon>Pseudomonadati</taxon>
        <taxon>Pseudomonadota</taxon>
        <taxon>Betaproteobacteria</taxon>
        <taxon>Burkholderiales</taxon>
        <taxon>Burkholderiaceae</taxon>
        <taxon>Pandoraea</taxon>
    </lineage>
</organism>
<name>A0AAJ4ZB96_PANPU</name>
<protein>
    <submittedName>
        <fullName evidence="1">Uncharacterized protein</fullName>
    </submittedName>
</protein>
<evidence type="ECO:0000313" key="2">
    <source>
        <dbReference type="Proteomes" id="UP000254589"/>
    </source>
</evidence>
<comment type="caution">
    <text evidence="1">The sequence shown here is derived from an EMBL/GenBank/DDBJ whole genome shotgun (WGS) entry which is preliminary data.</text>
</comment>
<dbReference type="EMBL" id="UGSJ01000001">
    <property type="protein sequence ID" value="SUA90132.1"/>
    <property type="molecule type" value="Genomic_DNA"/>
</dbReference>
<evidence type="ECO:0000313" key="1">
    <source>
        <dbReference type="EMBL" id="SUA90132.1"/>
    </source>
</evidence>
<gene>
    <name evidence="1" type="ORF">NCTC13159_01611</name>
</gene>
<proteinExistence type="predicted"/>